<accession>A0AAV0WJ98</accession>
<protein>
    <submittedName>
        <fullName evidence="1">Uncharacterized protein</fullName>
    </submittedName>
</protein>
<proteinExistence type="predicted"/>
<name>A0AAV0WJ98_9HEMI</name>
<keyword evidence="2" id="KW-1185">Reference proteome</keyword>
<gene>
    <name evidence="1" type="ORF">MEUPH1_LOCUS11705</name>
</gene>
<evidence type="ECO:0000313" key="2">
    <source>
        <dbReference type="Proteomes" id="UP001160148"/>
    </source>
</evidence>
<evidence type="ECO:0000313" key="1">
    <source>
        <dbReference type="EMBL" id="CAI6355899.1"/>
    </source>
</evidence>
<comment type="caution">
    <text evidence="1">The sequence shown here is derived from an EMBL/GenBank/DDBJ whole genome shotgun (WGS) entry which is preliminary data.</text>
</comment>
<organism evidence="1 2">
    <name type="scientific">Macrosiphum euphorbiae</name>
    <name type="common">potato aphid</name>
    <dbReference type="NCBI Taxonomy" id="13131"/>
    <lineage>
        <taxon>Eukaryota</taxon>
        <taxon>Metazoa</taxon>
        <taxon>Ecdysozoa</taxon>
        <taxon>Arthropoda</taxon>
        <taxon>Hexapoda</taxon>
        <taxon>Insecta</taxon>
        <taxon>Pterygota</taxon>
        <taxon>Neoptera</taxon>
        <taxon>Paraneoptera</taxon>
        <taxon>Hemiptera</taxon>
        <taxon>Sternorrhyncha</taxon>
        <taxon>Aphidomorpha</taxon>
        <taxon>Aphidoidea</taxon>
        <taxon>Aphididae</taxon>
        <taxon>Macrosiphini</taxon>
        <taxon>Macrosiphum</taxon>
    </lineage>
</organism>
<dbReference type="Proteomes" id="UP001160148">
    <property type="component" value="Unassembled WGS sequence"/>
</dbReference>
<sequence>MISVQSFQTYAFHHLAPTMHPPSTDIVCSTVSSGGSTGSGHQLHSFFSASSAGNIRVPAMLGQCEKSWFRTLNDSHISIVYLESLFVM</sequence>
<dbReference type="EMBL" id="CARXXK010000002">
    <property type="protein sequence ID" value="CAI6355899.1"/>
    <property type="molecule type" value="Genomic_DNA"/>
</dbReference>
<dbReference type="AlphaFoldDB" id="A0AAV0WJ98"/>
<reference evidence="1 2" key="1">
    <citation type="submission" date="2023-01" db="EMBL/GenBank/DDBJ databases">
        <authorList>
            <person name="Whitehead M."/>
        </authorList>
    </citation>
    <scope>NUCLEOTIDE SEQUENCE [LARGE SCALE GENOMIC DNA]</scope>
</reference>